<feature type="compositionally biased region" description="Basic and acidic residues" evidence="1">
    <location>
        <begin position="215"/>
        <end position="231"/>
    </location>
</feature>
<name>A0A6L2JMX4_TANCI</name>
<comment type="caution">
    <text evidence="2">The sequence shown here is derived from an EMBL/GenBank/DDBJ whole genome shotgun (WGS) entry which is preliminary data.</text>
</comment>
<evidence type="ECO:0000313" key="2">
    <source>
        <dbReference type="EMBL" id="GEU37225.1"/>
    </source>
</evidence>
<evidence type="ECO:0000256" key="1">
    <source>
        <dbReference type="SAM" id="MobiDB-lite"/>
    </source>
</evidence>
<dbReference type="EMBL" id="BKCJ010000902">
    <property type="protein sequence ID" value="GEU37225.1"/>
    <property type="molecule type" value="Genomic_DNA"/>
</dbReference>
<feature type="region of interest" description="Disordered" evidence="1">
    <location>
        <begin position="312"/>
        <end position="345"/>
    </location>
</feature>
<protein>
    <submittedName>
        <fullName evidence="2">Putative ribonuclease H-like domain-containing protein</fullName>
    </submittedName>
</protein>
<sequence length="377" mass="43123">MLDYGYNFMNTKIFIDNESTIYIVKNLVFHSKTKNIKIRHHFIRDSYEKRLIQVIKIHTDHNVTDLLTKAFNVSRFHYLVATAKDRIEINTGNSSVNAAGHYLVLIAENADFAEIVDFLNANPIMYALTARKEFFRESNTTFETMLIQHQAEVGVDETVYKEREDRVERVATTAASIDAKQDMKRVKWLEKKRMSRTLKLKRKLFKVKIESSAEKSLGDQEDASNQRRNDQDEGISFVQDAKIQGRYGHDTKINTASTSITTISINITIVEPITTVSAPITIVGVSVSIAEPKNSSETATKPTRRVIMREASENTIRPTLPPQQKLDPKDKGKGKMVEPEKPLKKKVQIELDEKVARNLEAELEEEERLARQKKMPT</sequence>
<feature type="compositionally biased region" description="Basic and acidic residues" evidence="1">
    <location>
        <begin position="326"/>
        <end position="345"/>
    </location>
</feature>
<accession>A0A6L2JMX4</accession>
<dbReference type="AlphaFoldDB" id="A0A6L2JMX4"/>
<feature type="region of interest" description="Disordered" evidence="1">
    <location>
        <begin position="215"/>
        <end position="236"/>
    </location>
</feature>
<reference evidence="2" key="1">
    <citation type="journal article" date="2019" name="Sci. Rep.">
        <title>Draft genome of Tanacetum cinerariifolium, the natural source of mosquito coil.</title>
        <authorList>
            <person name="Yamashiro T."/>
            <person name="Shiraishi A."/>
            <person name="Satake H."/>
            <person name="Nakayama K."/>
        </authorList>
    </citation>
    <scope>NUCLEOTIDE SEQUENCE</scope>
</reference>
<proteinExistence type="predicted"/>
<organism evidence="2">
    <name type="scientific">Tanacetum cinerariifolium</name>
    <name type="common">Dalmatian daisy</name>
    <name type="synonym">Chrysanthemum cinerariifolium</name>
    <dbReference type="NCBI Taxonomy" id="118510"/>
    <lineage>
        <taxon>Eukaryota</taxon>
        <taxon>Viridiplantae</taxon>
        <taxon>Streptophyta</taxon>
        <taxon>Embryophyta</taxon>
        <taxon>Tracheophyta</taxon>
        <taxon>Spermatophyta</taxon>
        <taxon>Magnoliopsida</taxon>
        <taxon>eudicotyledons</taxon>
        <taxon>Gunneridae</taxon>
        <taxon>Pentapetalae</taxon>
        <taxon>asterids</taxon>
        <taxon>campanulids</taxon>
        <taxon>Asterales</taxon>
        <taxon>Asteraceae</taxon>
        <taxon>Asteroideae</taxon>
        <taxon>Anthemideae</taxon>
        <taxon>Anthemidinae</taxon>
        <taxon>Tanacetum</taxon>
    </lineage>
</organism>
<gene>
    <name evidence="2" type="ORF">Tci_009203</name>
</gene>
<dbReference type="CDD" id="cd09272">
    <property type="entry name" value="RNase_HI_RT_Ty1"/>
    <property type="match status" value="1"/>
</dbReference>